<sequence>MIKEQKQVVIVGAGPSGSTASALLNARGINVIVIEKALFPRFSIGESLLPACMEVVEQAGMLDAVRQHGFQYKDGAAFRRNGVYTQFDFTDKFTAGPGTTYQVQRASFDKVLADSAVEQGVEIRYQHELTNIQFEGTKSILSVIGADKQAYQIEADYVLDASGFGRVLPRLLNLGEPSCFPPRKAIFTHIEGHICFEKLEYDRNKILISVHPENHNVWYWLIPFSNNTCSFGVVGKPEFFESYSIDNKTALKQLANEEPGLKKLLSQVEYPNAIGELGGYSTNVKHLATSHYALLGNAGEFLDPVFSSGVTIAMKSALIAADCIERQLNGRTVDWQSDYADRLMVGVNTFRTYVEGWYEGTLQDVIFHQNPNPRIKQMISSILAGYAWDEANPYVAHSKQRLSTLAELVRGEVG</sequence>
<protein>
    <submittedName>
        <fullName evidence="2">Oxidoreductase</fullName>
    </submittedName>
</protein>
<feature type="domain" description="FAD-binding" evidence="1">
    <location>
        <begin position="7"/>
        <end position="164"/>
    </location>
</feature>
<name>A0ABQ6F1H5_9VIBR</name>
<dbReference type="Proteomes" id="UP001157138">
    <property type="component" value="Unassembled WGS sequence"/>
</dbReference>
<dbReference type="EMBL" id="BSPW01000053">
    <property type="protein sequence ID" value="GLT18736.1"/>
    <property type="molecule type" value="Genomic_DNA"/>
</dbReference>
<keyword evidence="3" id="KW-1185">Reference proteome</keyword>
<dbReference type="PANTHER" id="PTHR43747:SF1">
    <property type="entry name" value="SLR1998 PROTEIN"/>
    <property type="match status" value="1"/>
</dbReference>
<comment type="caution">
    <text evidence="2">The sequence shown here is derived from an EMBL/GenBank/DDBJ whole genome shotgun (WGS) entry which is preliminary data.</text>
</comment>
<dbReference type="SUPFAM" id="SSF51905">
    <property type="entry name" value="FAD/NAD(P)-binding domain"/>
    <property type="match status" value="1"/>
</dbReference>
<dbReference type="Pfam" id="PF01494">
    <property type="entry name" value="FAD_binding_3"/>
    <property type="match status" value="1"/>
</dbReference>
<dbReference type="Gene3D" id="3.50.50.60">
    <property type="entry name" value="FAD/NAD(P)-binding domain"/>
    <property type="match status" value="1"/>
</dbReference>
<dbReference type="InterPro" id="IPR036188">
    <property type="entry name" value="FAD/NAD-bd_sf"/>
</dbReference>
<accession>A0ABQ6F1H5</accession>
<reference evidence="3" key="1">
    <citation type="journal article" date="2019" name="Int. J. Syst. Evol. Microbiol.">
        <title>The Global Catalogue of Microorganisms (GCM) 10K type strain sequencing project: providing services to taxonomists for standard genome sequencing and annotation.</title>
        <authorList>
            <consortium name="The Broad Institute Genomics Platform"/>
            <consortium name="The Broad Institute Genome Sequencing Center for Infectious Disease"/>
            <person name="Wu L."/>
            <person name="Ma J."/>
        </authorList>
    </citation>
    <scope>NUCLEOTIDE SEQUENCE [LARGE SCALE GENOMIC DNA]</scope>
    <source>
        <strain evidence="3">NBRC 108723</strain>
    </source>
</reference>
<dbReference type="PANTHER" id="PTHR43747">
    <property type="entry name" value="FAD-BINDING PROTEIN"/>
    <property type="match status" value="1"/>
</dbReference>
<dbReference type="PRINTS" id="PR00420">
    <property type="entry name" value="RNGMNOXGNASE"/>
</dbReference>
<evidence type="ECO:0000313" key="2">
    <source>
        <dbReference type="EMBL" id="GLT18736.1"/>
    </source>
</evidence>
<dbReference type="InterPro" id="IPR002938">
    <property type="entry name" value="FAD-bd"/>
</dbReference>
<dbReference type="RefSeq" id="WP_284192611.1">
    <property type="nucleotide sequence ID" value="NZ_BSPW01000053.1"/>
</dbReference>
<gene>
    <name evidence="2" type="ORF">GCM10007938_25170</name>
</gene>
<evidence type="ECO:0000313" key="3">
    <source>
        <dbReference type="Proteomes" id="UP001157138"/>
    </source>
</evidence>
<organism evidence="2 3">
    <name type="scientific">Vibrio zhanjiangensis</name>
    <dbReference type="NCBI Taxonomy" id="1046128"/>
    <lineage>
        <taxon>Bacteria</taxon>
        <taxon>Pseudomonadati</taxon>
        <taxon>Pseudomonadota</taxon>
        <taxon>Gammaproteobacteria</taxon>
        <taxon>Vibrionales</taxon>
        <taxon>Vibrionaceae</taxon>
        <taxon>Vibrio</taxon>
    </lineage>
</organism>
<proteinExistence type="predicted"/>
<dbReference type="InterPro" id="IPR050816">
    <property type="entry name" value="Flavin-dep_Halogenase_NPB"/>
</dbReference>
<evidence type="ECO:0000259" key="1">
    <source>
        <dbReference type="Pfam" id="PF01494"/>
    </source>
</evidence>